<dbReference type="GO" id="GO:0009909">
    <property type="term" value="P:regulation of flower development"/>
    <property type="evidence" value="ECO:0007669"/>
    <property type="project" value="InterPro"/>
</dbReference>
<protein>
    <recommendedName>
        <fullName evidence="5">Protein HEADING DATE REPRESSOR 1-like</fullName>
    </recommendedName>
</protein>
<evidence type="ECO:0000256" key="1">
    <source>
        <dbReference type="SAM" id="Coils"/>
    </source>
</evidence>
<dbReference type="PANTHER" id="PTHR37205">
    <property type="entry name" value="F23A5.30 PROTEIN"/>
    <property type="match status" value="1"/>
</dbReference>
<dbReference type="InterPro" id="IPR038864">
    <property type="entry name" value="HDR1"/>
</dbReference>
<keyword evidence="1" id="KW-0175">Coiled coil</keyword>
<reference evidence="3 4" key="1">
    <citation type="journal article" date="2023" name="Hortic Res">
        <title>Pangenome of water caltrop reveals structural variations and asymmetric subgenome divergence after allopolyploidization.</title>
        <authorList>
            <person name="Zhang X."/>
            <person name="Chen Y."/>
            <person name="Wang L."/>
            <person name="Yuan Y."/>
            <person name="Fang M."/>
            <person name="Shi L."/>
            <person name="Lu R."/>
            <person name="Comes H.P."/>
            <person name="Ma Y."/>
            <person name="Chen Y."/>
            <person name="Huang G."/>
            <person name="Zhou Y."/>
            <person name="Zheng Z."/>
            <person name="Qiu Y."/>
        </authorList>
    </citation>
    <scope>NUCLEOTIDE SEQUENCE [LARGE SCALE GENOMIC DNA]</scope>
    <source>
        <strain evidence="3">F231</strain>
    </source>
</reference>
<feature type="coiled-coil region" evidence="1">
    <location>
        <begin position="135"/>
        <end position="190"/>
    </location>
</feature>
<comment type="caution">
    <text evidence="3">The sequence shown here is derived from an EMBL/GenBank/DDBJ whole genome shotgun (WGS) entry which is preliminary data.</text>
</comment>
<name>A0AAN7LIY3_TRANT</name>
<evidence type="ECO:0008006" key="5">
    <source>
        <dbReference type="Google" id="ProtNLM"/>
    </source>
</evidence>
<sequence>MEEGNKDKAEDGGTAALSGFSPPTSTRTFWRSRKRSESGRNLSEAAADTANATDKEQEDVPADEKMQELTQTPELSERRKGLFQPLDPTETVTGKRQSAESLIPPPDFDTASYPKGWLIGKKRKLVNVDVVESMRRIAVQEMNRKDREIDGLNEQIEEDSRCLEHLHFQILNEKSKRAEVERENTMLRDQISMLMNMLEENEPMDDGQDHNEQ</sequence>
<evidence type="ECO:0000313" key="3">
    <source>
        <dbReference type="EMBL" id="KAK4785634.1"/>
    </source>
</evidence>
<feature type="region of interest" description="Disordered" evidence="2">
    <location>
        <begin position="1"/>
        <end position="107"/>
    </location>
</feature>
<organism evidence="3 4">
    <name type="scientific">Trapa natans</name>
    <name type="common">Water chestnut</name>
    <dbReference type="NCBI Taxonomy" id="22666"/>
    <lineage>
        <taxon>Eukaryota</taxon>
        <taxon>Viridiplantae</taxon>
        <taxon>Streptophyta</taxon>
        <taxon>Embryophyta</taxon>
        <taxon>Tracheophyta</taxon>
        <taxon>Spermatophyta</taxon>
        <taxon>Magnoliopsida</taxon>
        <taxon>eudicotyledons</taxon>
        <taxon>Gunneridae</taxon>
        <taxon>Pentapetalae</taxon>
        <taxon>rosids</taxon>
        <taxon>malvids</taxon>
        <taxon>Myrtales</taxon>
        <taxon>Lythraceae</taxon>
        <taxon>Trapa</taxon>
    </lineage>
</organism>
<keyword evidence="4" id="KW-1185">Reference proteome</keyword>
<evidence type="ECO:0000313" key="4">
    <source>
        <dbReference type="Proteomes" id="UP001346149"/>
    </source>
</evidence>
<feature type="compositionally biased region" description="Basic and acidic residues" evidence="2">
    <location>
        <begin position="1"/>
        <end position="11"/>
    </location>
</feature>
<dbReference type="Proteomes" id="UP001346149">
    <property type="component" value="Unassembled WGS sequence"/>
</dbReference>
<gene>
    <name evidence="3" type="ORF">SAY86_002323</name>
</gene>
<proteinExistence type="predicted"/>
<feature type="compositionally biased region" description="Polar residues" evidence="2">
    <location>
        <begin position="90"/>
        <end position="100"/>
    </location>
</feature>
<dbReference type="PANTHER" id="PTHR37205:SF1">
    <property type="entry name" value="F23A5.30 PROTEIN"/>
    <property type="match status" value="1"/>
</dbReference>
<dbReference type="EMBL" id="JAXQNO010000013">
    <property type="protein sequence ID" value="KAK4785634.1"/>
    <property type="molecule type" value="Genomic_DNA"/>
</dbReference>
<evidence type="ECO:0000256" key="2">
    <source>
        <dbReference type="SAM" id="MobiDB-lite"/>
    </source>
</evidence>
<accession>A0AAN7LIY3</accession>
<dbReference type="AlphaFoldDB" id="A0AAN7LIY3"/>